<reference evidence="14 15" key="1">
    <citation type="submission" date="2016-03" db="EMBL/GenBank/DDBJ databases">
        <title>Acetic acid bacteria sequencing.</title>
        <authorList>
            <person name="Brandt J."/>
            <person name="Jakob F."/>
            <person name="Vogel R.F."/>
        </authorList>
    </citation>
    <scope>NUCLEOTIDE SEQUENCE [LARGE SCALE GENOMIC DNA]</scope>
    <source>
        <strain evidence="14 15">NBRC 101099</strain>
    </source>
</reference>
<evidence type="ECO:0000256" key="12">
    <source>
        <dbReference type="ARBA" id="ARBA00023268"/>
    </source>
</evidence>
<dbReference type="InterPro" id="IPR016193">
    <property type="entry name" value="Cytidine_deaminase-like"/>
</dbReference>
<comment type="similarity">
    <text evidence="4">In the N-terminal section; belongs to the cytidine and deoxycytidylate deaminase family.</text>
</comment>
<dbReference type="Pfam" id="PF01872">
    <property type="entry name" value="RibD_C"/>
    <property type="match status" value="1"/>
</dbReference>
<proteinExistence type="inferred from homology"/>
<evidence type="ECO:0000256" key="5">
    <source>
        <dbReference type="ARBA" id="ARBA00007417"/>
    </source>
</evidence>
<evidence type="ECO:0000256" key="7">
    <source>
        <dbReference type="ARBA" id="ARBA00013173"/>
    </source>
</evidence>
<dbReference type="InterPro" id="IPR004794">
    <property type="entry name" value="Eubact_RibD"/>
</dbReference>
<gene>
    <name evidence="14" type="ORF">A0U93_10560</name>
</gene>
<dbReference type="GO" id="GO:0008703">
    <property type="term" value="F:5-amino-6-(5-phosphoribosylamino)uracil reductase activity"/>
    <property type="evidence" value="ECO:0007669"/>
    <property type="project" value="UniProtKB-EC"/>
</dbReference>
<evidence type="ECO:0000256" key="6">
    <source>
        <dbReference type="ARBA" id="ARBA00012766"/>
    </source>
</evidence>
<dbReference type="RefSeq" id="WP_408887680.1">
    <property type="nucleotide sequence ID" value="NZ_CP014691.1"/>
</dbReference>
<keyword evidence="15" id="KW-1185">Reference proteome</keyword>
<dbReference type="GO" id="GO:0009231">
    <property type="term" value="P:riboflavin biosynthetic process"/>
    <property type="evidence" value="ECO:0007669"/>
    <property type="project" value="UniProtKB-UniPathway"/>
</dbReference>
<dbReference type="EC" id="1.1.1.193" evidence="7"/>
<dbReference type="GO" id="GO:0008835">
    <property type="term" value="F:diaminohydroxyphosphoribosylaminopyrimidine deaminase activity"/>
    <property type="evidence" value="ECO:0007669"/>
    <property type="project" value="UniProtKB-EC"/>
</dbReference>
<accession>A0A1U9KUB2</accession>
<comment type="similarity">
    <text evidence="5">In the C-terminal section; belongs to the HTP reductase family.</text>
</comment>
<dbReference type="NCBIfam" id="TIGR00326">
    <property type="entry name" value="eubact_ribD"/>
    <property type="match status" value="1"/>
</dbReference>
<comment type="pathway">
    <text evidence="3">Cofactor biosynthesis; riboflavin biosynthesis; 5-amino-6-(D-ribitylamino)uracil from GTP: step 3/4.</text>
</comment>
<dbReference type="Pfam" id="PF00383">
    <property type="entry name" value="dCMP_cyt_deam_1"/>
    <property type="match status" value="1"/>
</dbReference>
<dbReference type="SUPFAM" id="SSF53597">
    <property type="entry name" value="Dihydrofolate reductase-like"/>
    <property type="match status" value="1"/>
</dbReference>
<evidence type="ECO:0000256" key="9">
    <source>
        <dbReference type="ARBA" id="ARBA00022619"/>
    </source>
</evidence>
<organism evidence="14 15">
    <name type="scientific">Neoasaia chiangmaiensis</name>
    <dbReference type="NCBI Taxonomy" id="320497"/>
    <lineage>
        <taxon>Bacteria</taxon>
        <taxon>Pseudomonadati</taxon>
        <taxon>Pseudomonadota</taxon>
        <taxon>Alphaproteobacteria</taxon>
        <taxon>Acetobacterales</taxon>
        <taxon>Acetobacteraceae</taxon>
        <taxon>Neoasaia</taxon>
    </lineage>
</organism>
<dbReference type="GO" id="GO:0008270">
    <property type="term" value="F:zinc ion binding"/>
    <property type="evidence" value="ECO:0007669"/>
    <property type="project" value="InterPro"/>
</dbReference>
<sequence length="341" mass="37074">MPLARVGRGYRAAIDAASAYIGATAPNPPVGCALLDREGRILVVAAHHRAGTPHAEARALQEAREKGLLAQAHTALVTLEPCNHIGRTPPCAEALRESPVEDIWLGVEDPHAIAAGGIARLRQQPGGRNVYRLADYPALGAYRRDCEALIAPFARRVVTGRSWLTVKQALDVNGGMIPPAGRTTFTDHDSLVLAHRLRRATDAIVTGIGTVLADRPRFNVRHVADHEPRAPRLLVICDRHGRTPPDYRKAMTQAGFNVQVTDDIAGVPARLAAHGVNWAMVEAGPGLLREIDRLGLWDDWLTIQQHAAQPDTHDIRARGVSPLRFLTGLEHETPRYFEGAS</sequence>
<evidence type="ECO:0000256" key="2">
    <source>
        <dbReference type="ARBA" id="ARBA00004882"/>
    </source>
</evidence>
<dbReference type="InterPro" id="IPR002734">
    <property type="entry name" value="RibDG_C"/>
</dbReference>
<dbReference type="InterPro" id="IPR016192">
    <property type="entry name" value="APOBEC/CMP_deaminase_Zn-bd"/>
</dbReference>
<dbReference type="EC" id="3.5.4.26" evidence="6"/>
<dbReference type="PANTHER" id="PTHR11079:SF162">
    <property type="entry name" value="RIBOFLAVIN BIOSYNTHESIS PROTEIN PYRD, CHLOROPLASTIC"/>
    <property type="match status" value="1"/>
</dbReference>
<evidence type="ECO:0000256" key="8">
    <source>
        <dbReference type="ARBA" id="ARBA00019930"/>
    </source>
</evidence>
<dbReference type="AlphaFoldDB" id="A0A1U9KUB2"/>
<feature type="domain" description="CMP/dCMP-type deaminase" evidence="13">
    <location>
        <begin position="7"/>
        <end position="129"/>
    </location>
</feature>
<dbReference type="PANTHER" id="PTHR11079">
    <property type="entry name" value="CYTOSINE DEAMINASE FAMILY MEMBER"/>
    <property type="match status" value="1"/>
</dbReference>
<evidence type="ECO:0000256" key="10">
    <source>
        <dbReference type="ARBA" id="ARBA00022723"/>
    </source>
</evidence>
<dbReference type="InterPro" id="IPR024072">
    <property type="entry name" value="DHFR-like_dom_sf"/>
</dbReference>
<evidence type="ECO:0000256" key="1">
    <source>
        <dbReference type="ARBA" id="ARBA00002151"/>
    </source>
</evidence>
<dbReference type="CDD" id="cd01284">
    <property type="entry name" value="Riboflavin_deaminase-reductase"/>
    <property type="match status" value="1"/>
</dbReference>
<dbReference type="KEGG" id="nch:A0U93_10560"/>
<comment type="pathway">
    <text evidence="2">Cofactor biosynthesis; riboflavin biosynthesis; 5-amino-6-(D-ribitylamino)uracil from GTP: step 2/4.</text>
</comment>
<evidence type="ECO:0000256" key="11">
    <source>
        <dbReference type="ARBA" id="ARBA00022833"/>
    </source>
</evidence>
<dbReference type="PROSITE" id="PS51747">
    <property type="entry name" value="CYT_DCMP_DEAMINASES_2"/>
    <property type="match status" value="1"/>
</dbReference>
<dbReference type="SUPFAM" id="SSF53927">
    <property type="entry name" value="Cytidine deaminase-like"/>
    <property type="match status" value="1"/>
</dbReference>
<protein>
    <recommendedName>
        <fullName evidence="8">Riboflavin biosynthesis protein RibD</fullName>
        <ecNumber evidence="7">1.1.1.193</ecNumber>
        <ecNumber evidence="6">3.5.4.26</ecNumber>
    </recommendedName>
</protein>
<dbReference type="STRING" id="320497.A0U93_10560"/>
<name>A0A1U9KUB2_9PROT</name>
<dbReference type="EMBL" id="CP014691">
    <property type="protein sequence ID" value="AQS89444.1"/>
    <property type="molecule type" value="Genomic_DNA"/>
</dbReference>
<keyword evidence="12" id="KW-0511">Multifunctional enzyme</keyword>
<evidence type="ECO:0000259" key="13">
    <source>
        <dbReference type="PROSITE" id="PS51747"/>
    </source>
</evidence>
<evidence type="ECO:0000313" key="15">
    <source>
        <dbReference type="Proteomes" id="UP000188604"/>
    </source>
</evidence>
<dbReference type="Gene3D" id="3.40.140.10">
    <property type="entry name" value="Cytidine Deaminase, domain 2"/>
    <property type="match status" value="1"/>
</dbReference>
<keyword evidence="11" id="KW-0862">Zinc</keyword>
<dbReference type="Proteomes" id="UP000188604">
    <property type="component" value="Chromosome"/>
</dbReference>
<evidence type="ECO:0000313" key="14">
    <source>
        <dbReference type="EMBL" id="AQS89444.1"/>
    </source>
</evidence>
<keyword evidence="10" id="KW-0479">Metal-binding</keyword>
<dbReference type="Gene3D" id="3.40.430.10">
    <property type="entry name" value="Dihydrofolate Reductase, subunit A"/>
    <property type="match status" value="1"/>
</dbReference>
<comment type="function">
    <text evidence="1">Converts 2,5-diamino-6-(ribosylamino)-4(3h)-pyrimidinone 5'-phosphate into 5-amino-6-(ribosylamino)-2,4(1h,3h)-pyrimidinedione 5'-phosphate.</text>
</comment>
<evidence type="ECO:0000256" key="3">
    <source>
        <dbReference type="ARBA" id="ARBA00004910"/>
    </source>
</evidence>
<dbReference type="UniPathway" id="UPA00275">
    <property type="reaction ID" value="UER00401"/>
</dbReference>
<dbReference type="PROSITE" id="PS00903">
    <property type="entry name" value="CYT_DCMP_DEAMINASES_1"/>
    <property type="match status" value="1"/>
</dbReference>
<dbReference type="InterPro" id="IPR002125">
    <property type="entry name" value="CMP_dCMP_dom"/>
</dbReference>
<keyword evidence="9" id="KW-0686">Riboflavin biosynthesis</keyword>
<evidence type="ECO:0000256" key="4">
    <source>
        <dbReference type="ARBA" id="ARBA00005259"/>
    </source>
</evidence>